<dbReference type="Proteomes" id="UP000887579">
    <property type="component" value="Unplaced"/>
</dbReference>
<evidence type="ECO:0000313" key="1">
    <source>
        <dbReference type="Proteomes" id="UP000887579"/>
    </source>
</evidence>
<protein>
    <submittedName>
        <fullName evidence="2">Uncharacterized protein</fullName>
    </submittedName>
</protein>
<proteinExistence type="predicted"/>
<reference evidence="2" key="1">
    <citation type="submission" date="2022-11" db="UniProtKB">
        <authorList>
            <consortium name="WormBaseParasite"/>
        </authorList>
    </citation>
    <scope>IDENTIFICATION</scope>
</reference>
<evidence type="ECO:0000313" key="2">
    <source>
        <dbReference type="WBParaSite" id="ES5_v2.g14311.t1"/>
    </source>
</evidence>
<dbReference type="WBParaSite" id="ES5_v2.g14311.t1">
    <property type="protein sequence ID" value="ES5_v2.g14311.t1"/>
    <property type="gene ID" value="ES5_v2.g14311"/>
</dbReference>
<name>A0AC34FAQ1_9BILA</name>
<sequence length="96" mass="11307">MIGFVDYNDSPVKNTASRTWKQNNFPKSYGKLYGIEKEEKEYKWQNKDSEECNKSTLSLHIAAYESAIEAQNVNESCMEKRPKRVLFVIIFKHRNL</sequence>
<organism evidence="1 2">
    <name type="scientific">Panagrolaimus sp. ES5</name>
    <dbReference type="NCBI Taxonomy" id="591445"/>
    <lineage>
        <taxon>Eukaryota</taxon>
        <taxon>Metazoa</taxon>
        <taxon>Ecdysozoa</taxon>
        <taxon>Nematoda</taxon>
        <taxon>Chromadorea</taxon>
        <taxon>Rhabditida</taxon>
        <taxon>Tylenchina</taxon>
        <taxon>Panagrolaimomorpha</taxon>
        <taxon>Panagrolaimoidea</taxon>
        <taxon>Panagrolaimidae</taxon>
        <taxon>Panagrolaimus</taxon>
    </lineage>
</organism>
<accession>A0AC34FAQ1</accession>